<dbReference type="InterPro" id="IPR014017">
    <property type="entry name" value="DNA_helicase_UvrD-like_C"/>
</dbReference>
<organism evidence="6 7">
    <name type="scientific">Methanococcoides seepicolus</name>
    <dbReference type="NCBI Taxonomy" id="2828780"/>
    <lineage>
        <taxon>Archaea</taxon>
        <taxon>Methanobacteriati</taxon>
        <taxon>Methanobacteriota</taxon>
        <taxon>Stenosarchaea group</taxon>
        <taxon>Methanomicrobia</taxon>
        <taxon>Methanosarcinales</taxon>
        <taxon>Methanosarcinaceae</taxon>
        <taxon>Methanococcoides</taxon>
    </lineage>
</organism>
<dbReference type="GO" id="GO:0016787">
    <property type="term" value="F:hydrolase activity"/>
    <property type="evidence" value="ECO:0007669"/>
    <property type="project" value="UniProtKB-KW"/>
</dbReference>
<evidence type="ECO:0000256" key="2">
    <source>
        <dbReference type="ARBA" id="ARBA00022801"/>
    </source>
</evidence>
<evidence type="ECO:0000313" key="7">
    <source>
        <dbReference type="Proteomes" id="UP001056766"/>
    </source>
</evidence>
<reference evidence="6" key="2">
    <citation type="submission" date="2021-04" db="EMBL/GenBank/DDBJ databases">
        <authorList>
            <person name="Dong X."/>
        </authorList>
    </citation>
    <scope>NUCLEOTIDE SEQUENCE</scope>
    <source>
        <strain evidence="6">LLY</strain>
    </source>
</reference>
<evidence type="ECO:0000256" key="3">
    <source>
        <dbReference type="ARBA" id="ARBA00022806"/>
    </source>
</evidence>
<dbReference type="GO" id="GO:0005524">
    <property type="term" value="F:ATP binding"/>
    <property type="evidence" value="ECO:0007669"/>
    <property type="project" value="UniProtKB-KW"/>
</dbReference>
<dbReference type="Proteomes" id="UP001056766">
    <property type="component" value="Unassembled WGS sequence"/>
</dbReference>
<feature type="domain" description="UvrD-like helicase C-terminal" evidence="5">
    <location>
        <begin position="22"/>
        <end position="101"/>
    </location>
</feature>
<dbReference type="GO" id="GO:0005829">
    <property type="term" value="C:cytosol"/>
    <property type="evidence" value="ECO:0007669"/>
    <property type="project" value="TreeGrafter"/>
</dbReference>
<dbReference type="SUPFAM" id="SSF52540">
    <property type="entry name" value="P-loop containing nucleoside triphosphate hydrolases"/>
    <property type="match status" value="1"/>
</dbReference>
<dbReference type="Pfam" id="PF13361">
    <property type="entry name" value="UvrD_C"/>
    <property type="match status" value="1"/>
</dbReference>
<dbReference type="AlphaFoldDB" id="A0A9E4ZID0"/>
<protein>
    <submittedName>
        <fullName evidence="6">ATP-binding domain-containing protein</fullName>
    </submittedName>
</protein>
<dbReference type="PANTHER" id="PTHR11070">
    <property type="entry name" value="UVRD / RECB / PCRA DNA HELICASE FAMILY MEMBER"/>
    <property type="match status" value="1"/>
</dbReference>
<evidence type="ECO:0000313" key="6">
    <source>
        <dbReference type="EMBL" id="MCM1988096.1"/>
    </source>
</evidence>
<name>A0A9E4ZID0_9EURY</name>
<evidence type="ECO:0000256" key="4">
    <source>
        <dbReference type="ARBA" id="ARBA00022840"/>
    </source>
</evidence>
<sequence length="124" mass="14524">MTIGRLNSYEYSTIQNIPISFETKSRNKIHFMSVHKSKGLQARVVFLLNVVEGLYGFPCERENPDIFEPATKGRKKDREEEERRLFYVAVTRAKEKLIIYTQKGSESNFLEEIQNHVIVENLQN</sequence>
<accession>A0A9E4ZID0</accession>
<keyword evidence="2" id="KW-0378">Hydrolase</keyword>
<proteinExistence type="predicted"/>
<evidence type="ECO:0000256" key="1">
    <source>
        <dbReference type="ARBA" id="ARBA00022741"/>
    </source>
</evidence>
<reference evidence="6" key="1">
    <citation type="journal article" date="2021" name="mSystems">
        <title>Bacteria and Archaea Synergistically Convert Glycine Betaine to Biogenic Methane in the Formosa Cold Seep of the South China Sea.</title>
        <authorList>
            <person name="Li L."/>
            <person name="Zhang W."/>
            <person name="Zhang S."/>
            <person name="Song L."/>
            <person name="Sun Q."/>
            <person name="Zhang H."/>
            <person name="Xiang H."/>
            <person name="Dong X."/>
        </authorList>
    </citation>
    <scope>NUCLEOTIDE SEQUENCE</scope>
    <source>
        <strain evidence="6">LLY</strain>
    </source>
</reference>
<dbReference type="InterPro" id="IPR027417">
    <property type="entry name" value="P-loop_NTPase"/>
</dbReference>
<dbReference type="RefSeq" id="WP_276575174.1">
    <property type="nucleotide sequence ID" value="NZ_JAGSOI010000151.1"/>
</dbReference>
<keyword evidence="1" id="KW-0547">Nucleotide-binding</keyword>
<keyword evidence="3" id="KW-0347">Helicase</keyword>
<evidence type="ECO:0000259" key="5">
    <source>
        <dbReference type="Pfam" id="PF13361"/>
    </source>
</evidence>
<dbReference type="Gene3D" id="3.40.50.300">
    <property type="entry name" value="P-loop containing nucleotide triphosphate hydrolases"/>
    <property type="match status" value="1"/>
</dbReference>
<dbReference type="EMBL" id="JAGSOI010000151">
    <property type="protein sequence ID" value="MCM1988096.1"/>
    <property type="molecule type" value="Genomic_DNA"/>
</dbReference>
<dbReference type="PANTHER" id="PTHR11070:SF2">
    <property type="entry name" value="ATP-DEPENDENT DNA HELICASE SRS2"/>
    <property type="match status" value="1"/>
</dbReference>
<dbReference type="GO" id="GO:0003677">
    <property type="term" value="F:DNA binding"/>
    <property type="evidence" value="ECO:0007669"/>
    <property type="project" value="InterPro"/>
</dbReference>
<dbReference type="GO" id="GO:0043138">
    <property type="term" value="F:3'-5' DNA helicase activity"/>
    <property type="evidence" value="ECO:0007669"/>
    <property type="project" value="TreeGrafter"/>
</dbReference>
<dbReference type="GO" id="GO:0000725">
    <property type="term" value="P:recombinational repair"/>
    <property type="evidence" value="ECO:0007669"/>
    <property type="project" value="TreeGrafter"/>
</dbReference>
<dbReference type="InterPro" id="IPR000212">
    <property type="entry name" value="DNA_helicase_UvrD/REP"/>
</dbReference>
<keyword evidence="4 6" id="KW-0067">ATP-binding</keyword>
<keyword evidence="7" id="KW-1185">Reference proteome</keyword>
<comment type="caution">
    <text evidence="6">The sequence shown here is derived from an EMBL/GenBank/DDBJ whole genome shotgun (WGS) entry which is preliminary data.</text>
</comment>
<gene>
    <name evidence="6" type="ORF">KDK67_14160</name>
</gene>